<evidence type="ECO:0000313" key="2">
    <source>
        <dbReference type="Proteomes" id="UP001549119"/>
    </source>
</evidence>
<keyword evidence="2" id="KW-1185">Reference proteome</keyword>
<evidence type="ECO:0000313" key="1">
    <source>
        <dbReference type="EMBL" id="MET3867247.1"/>
    </source>
</evidence>
<evidence type="ECO:0008006" key="3">
    <source>
        <dbReference type="Google" id="ProtNLM"/>
    </source>
</evidence>
<dbReference type="InterPro" id="IPR029052">
    <property type="entry name" value="Metallo-depent_PP-like"/>
</dbReference>
<dbReference type="Proteomes" id="UP001549119">
    <property type="component" value="Unassembled WGS sequence"/>
</dbReference>
<protein>
    <recommendedName>
        <fullName evidence="3">Oxidoreductase</fullName>
    </recommendedName>
</protein>
<name>A0ABV2NL63_9HYPH</name>
<accession>A0ABV2NL63</accession>
<sequence length="427" mass="46643">MPAAKVTDAEILAAVRSAGNVGAAARALGMARSSIGERFKKLTDGVRVNDTQLAFASERGLLGTEPVLPGYAIKRTTAVYGKEGEVVREYVTQAKAPGAKGEIPAGHVVKGVSQLRDASGRVTQEWVKTREGVNPLDVVEAIKGAFEGYQTRHEPIPARAAASADLLTLLPLADWHIGAHSWGRETGTDWDLKIAEEVIGRAVENVVERSPASDLGVVLGGGDLMHADNQDNRTARSGNQLDVDGRYPKVFDVASRLTVRTVDAMLRRHQRVVVRILKGNHDEHCAVAIAHFLYAWYRNEPRVAVDLDPSLFWYARFGRVMLAATHGHETKLQDLPGVMAARRSEDWGLTRFRYAHGFHIHHKRLLGFEAGAVVAESHQAPVAQDAWHHGAGFLSGRSLQTITYHRSYGEVSRAREAILDAQPEGHA</sequence>
<organism evidence="1 2">
    <name type="scientific">Methylobacterium radiotolerans</name>
    <dbReference type="NCBI Taxonomy" id="31998"/>
    <lineage>
        <taxon>Bacteria</taxon>
        <taxon>Pseudomonadati</taxon>
        <taxon>Pseudomonadota</taxon>
        <taxon>Alphaproteobacteria</taxon>
        <taxon>Hyphomicrobiales</taxon>
        <taxon>Methylobacteriaceae</taxon>
        <taxon>Methylobacterium</taxon>
    </lineage>
</organism>
<reference evidence="1 2" key="1">
    <citation type="submission" date="2024-06" db="EMBL/GenBank/DDBJ databases">
        <title>Genomics of switchgrass bacterial isolates.</title>
        <authorList>
            <person name="Shade A."/>
        </authorList>
    </citation>
    <scope>NUCLEOTIDE SEQUENCE [LARGE SCALE GENOMIC DNA]</scope>
    <source>
        <strain evidence="1 2">PvP084</strain>
    </source>
</reference>
<gene>
    <name evidence="1" type="ORF">ABIC20_004556</name>
</gene>
<dbReference type="EMBL" id="JBEPNW010000002">
    <property type="protein sequence ID" value="MET3867247.1"/>
    <property type="molecule type" value="Genomic_DNA"/>
</dbReference>
<proteinExistence type="predicted"/>
<dbReference type="RefSeq" id="WP_063110579.1">
    <property type="nucleotide sequence ID" value="NZ_JBEPNV010000001.1"/>
</dbReference>
<dbReference type="SUPFAM" id="SSF56300">
    <property type="entry name" value="Metallo-dependent phosphatases"/>
    <property type="match status" value="1"/>
</dbReference>
<comment type="caution">
    <text evidence="1">The sequence shown here is derived from an EMBL/GenBank/DDBJ whole genome shotgun (WGS) entry which is preliminary data.</text>
</comment>